<organism evidence="2 3">
    <name type="scientific">Sandaracinobacteroides saxicola</name>
    <dbReference type="NCBI Taxonomy" id="2759707"/>
    <lineage>
        <taxon>Bacteria</taxon>
        <taxon>Pseudomonadati</taxon>
        <taxon>Pseudomonadota</taxon>
        <taxon>Alphaproteobacteria</taxon>
        <taxon>Sphingomonadales</taxon>
        <taxon>Sphingosinicellaceae</taxon>
        <taxon>Sandaracinobacteroides</taxon>
    </lineage>
</organism>
<sequence length="214" mass="22599">MTGLAPSFLILKSPSPIDHASWVATIEAARGTILAASEAGAVDVLEPGTIHTSLLIARFAWAPDLDAFWAGAAALAAGLPAGAQVLGAAGLAWEGWPGHPVPTIATVTVPASDRPRAYMLIEGTGHDEAAMDAYRDVILPMLRERGGYYPLFELGGSVRVLHGNWGWGILAISRWPDIAAAQDFWFSERYQTVAIPIRTGKGDFEVQLTAGIAG</sequence>
<evidence type="ECO:0000313" key="3">
    <source>
        <dbReference type="Proteomes" id="UP000515292"/>
    </source>
</evidence>
<keyword evidence="3" id="KW-1185">Reference proteome</keyword>
<dbReference type="KEGG" id="sand:H3309_00785"/>
<protein>
    <submittedName>
        <fullName evidence="2">DUF1330 domain-containing protein</fullName>
    </submittedName>
</protein>
<gene>
    <name evidence="2" type="ORF">H3309_00785</name>
</gene>
<feature type="domain" description="DUF1330" evidence="1">
    <location>
        <begin position="117"/>
        <end position="208"/>
    </location>
</feature>
<evidence type="ECO:0000313" key="2">
    <source>
        <dbReference type="EMBL" id="QMW23087.1"/>
    </source>
</evidence>
<name>A0A7G5II95_9SPHN</name>
<dbReference type="Proteomes" id="UP000515292">
    <property type="component" value="Chromosome"/>
</dbReference>
<dbReference type="Pfam" id="PF07045">
    <property type="entry name" value="DUF1330"/>
    <property type="match status" value="1"/>
</dbReference>
<dbReference type="EMBL" id="CP059851">
    <property type="protein sequence ID" value="QMW23087.1"/>
    <property type="molecule type" value="Genomic_DNA"/>
</dbReference>
<reference evidence="2 3" key="1">
    <citation type="submission" date="2020-07" db="EMBL/GenBank/DDBJ databases">
        <title>Complete genome sequence for Sandaracinobacter sp. M6.</title>
        <authorList>
            <person name="Tang Y."/>
            <person name="Liu Q."/>
            <person name="Guo Z."/>
            <person name="Lei P."/>
            <person name="Huang B."/>
        </authorList>
    </citation>
    <scope>NUCLEOTIDE SEQUENCE [LARGE SCALE GENOMIC DNA]</scope>
    <source>
        <strain evidence="2 3">M6</strain>
    </source>
</reference>
<dbReference type="Gene3D" id="3.30.70.100">
    <property type="match status" value="1"/>
</dbReference>
<dbReference type="AlphaFoldDB" id="A0A7G5II95"/>
<dbReference type="InterPro" id="IPR011008">
    <property type="entry name" value="Dimeric_a/b-barrel"/>
</dbReference>
<proteinExistence type="predicted"/>
<dbReference type="RefSeq" id="WP_182296593.1">
    <property type="nucleotide sequence ID" value="NZ_CP059851.1"/>
</dbReference>
<accession>A0A7G5II95</accession>
<dbReference type="InterPro" id="IPR010753">
    <property type="entry name" value="DUF1330"/>
</dbReference>
<dbReference type="SUPFAM" id="SSF54909">
    <property type="entry name" value="Dimeric alpha+beta barrel"/>
    <property type="match status" value="1"/>
</dbReference>
<evidence type="ECO:0000259" key="1">
    <source>
        <dbReference type="Pfam" id="PF07045"/>
    </source>
</evidence>